<proteinExistence type="predicted"/>
<dbReference type="PANTHER" id="PTHR34136:SF1">
    <property type="entry name" value="UDP-N-ACETYL-D-MANNOSAMINURONIC ACID TRANSFERASE"/>
    <property type="match status" value="1"/>
</dbReference>
<organism evidence="3 4">
    <name type="scientific">Methylomonas paludis</name>
    <dbReference type="NCBI Taxonomy" id="1173101"/>
    <lineage>
        <taxon>Bacteria</taxon>
        <taxon>Pseudomonadati</taxon>
        <taxon>Pseudomonadota</taxon>
        <taxon>Gammaproteobacteria</taxon>
        <taxon>Methylococcales</taxon>
        <taxon>Methylococcaceae</taxon>
        <taxon>Methylomonas</taxon>
    </lineage>
</organism>
<keyword evidence="4" id="KW-1185">Reference proteome</keyword>
<dbReference type="NCBIfam" id="TIGR00696">
    <property type="entry name" value="wecG_tagA_cpsF"/>
    <property type="match status" value="1"/>
</dbReference>
<evidence type="ECO:0000256" key="1">
    <source>
        <dbReference type="ARBA" id="ARBA00022676"/>
    </source>
</evidence>
<dbReference type="KEGG" id="mpad:KEF85_08820"/>
<dbReference type="GO" id="GO:0016758">
    <property type="term" value="F:hexosyltransferase activity"/>
    <property type="evidence" value="ECO:0007669"/>
    <property type="project" value="TreeGrafter"/>
</dbReference>
<dbReference type="EMBL" id="CP073754">
    <property type="protein sequence ID" value="QWF69484.1"/>
    <property type="molecule type" value="Genomic_DNA"/>
</dbReference>
<dbReference type="AlphaFoldDB" id="A0A975R8S3"/>
<evidence type="ECO:0000256" key="2">
    <source>
        <dbReference type="ARBA" id="ARBA00022679"/>
    </source>
</evidence>
<keyword evidence="1" id="KW-0328">Glycosyltransferase</keyword>
<keyword evidence="2" id="KW-0808">Transferase</keyword>
<dbReference type="PANTHER" id="PTHR34136">
    <property type="match status" value="1"/>
</dbReference>
<evidence type="ECO:0000313" key="3">
    <source>
        <dbReference type="EMBL" id="QWF69484.1"/>
    </source>
</evidence>
<evidence type="ECO:0000313" key="4">
    <source>
        <dbReference type="Proteomes" id="UP000676649"/>
    </source>
</evidence>
<dbReference type="Pfam" id="PF03808">
    <property type="entry name" value="Glyco_tran_WecG"/>
    <property type="match status" value="1"/>
</dbReference>
<gene>
    <name evidence="3" type="ORF">KEF85_08820</name>
</gene>
<accession>A0A975R8S3</accession>
<dbReference type="Proteomes" id="UP000676649">
    <property type="component" value="Chromosome"/>
</dbReference>
<reference evidence="3" key="1">
    <citation type="submission" date="2021-04" db="EMBL/GenBank/DDBJ databases">
        <title>Draft genome sequence data of methanotrophic Methylovulum sp. strain S1L and Methylomonas sp. strain S2AM isolated from boreal lake water columns.</title>
        <authorList>
            <person name="Rissanen A.J."/>
            <person name="Mangayil R."/>
            <person name="Svenning M.M."/>
            <person name="Khanongnuch R."/>
        </authorList>
    </citation>
    <scope>NUCLEOTIDE SEQUENCE</scope>
    <source>
        <strain evidence="3">S2AM</strain>
    </source>
</reference>
<dbReference type="InterPro" id="IPR004629">
    <property type="entry name" value="WecG_TagA_CpsF"/>
</dbReference>
<dbReference type="CDD" id="cd06533">
    <property type="entry name" value="Glyco_transf_WecG_TagA"/>
    <property type="match status" value="1"/>
</dbReference>
<name>A0A975R8S3_9GAMM</name>
<protein>
    <submittedName>
        <fullName evidence="3">WecB/TagA/CpsF family glycosyltransferase</fullName>
    </submittedName>
</protein>
<dbReference type="RefSeq" id="WP_215579538.1">
    <property type="nucleotide sequence ID" value="NZ_CP073754.1"/>
</dbReference>
<sequence length="320" mass="36222">MPHLNRLTAGPKMPVNMAIDYRLPHQLAGFELKPGQDTSLVRHSNKCVQILPFPNAMFTAKTVQVLGISFQLLDYEKILKLFADWIPAKTAHQVCLANVHTLVTSLKDKQLRAINDQALTAMDGTPLVWYANLIHNAGIAGRLSGPDLMLECLDKGRSRAWKHYFLGAKPQVLSQLTLAMRQQFPGVEIVGEYAPPFRELSAAEDQQLVADINAAQPDFLWVALGAPKQEKWIAEHLSRIQAPIQIGVGAAFDFLSGHKPRAPLALQKFGLEWLYRLLHDRRLLKRYVQTNPVFIWLFVKHWLARKVFDRFTSQVGQRKP</sequence>